<name>A0A4S2MSV4_9PEZI</name>
<evidence type="ECO:0000313" key="3">
    <source>
        <dbReference type="Proteomes" id="UP000298138"/>
    </source>
</evidence>
<reference evidence="2 3" key="1">
    <citation type="submission" date="2019-04" db="EMBL/GenBank/DDBJ databases">
        <title>Comparative genomics and transcriptomics to analyze fruiting body development in filamentous ascomycetes.</title>
        <authorList>
            <consortium name="DOE Joint Genome Institute"/>
            <person name="Lutkenhaus R."/>
            <person name="Traeger S."/>
            <person name="Breuer J."/>
            <person name="Kuo A."/>
            <person name="Lipzen A."/>
            <person name="Pangilinan J."/>
            <person name="Dilworth D."/>
            <person name="Sandor L."/>
            <person name="Poggeler S."/>
            <person name="Barry K."/>
            <person name="Grigoriev I.V."/>
            <person name="Nowrousian M."/>
        </authorList>
    </citation>
    <scope>NUCLEOTIDE SEQUENCE [LARGE SCALE GENOMIC DNA]</scope>
    <source>
        <strain evidence="2 3">CBS 389.68</strain>
    </source>
</reference>
<dbReference type="EMBL" id="ML220131">
    <property type="protein sequence ID" value="TGZ79427.1"/>
    <property type="molecule type" value="Genomic_DNA"/>
</dbReference>
<dbReference type="Proteomes" id="UP000298138">
    <property type="component" value="Unassembled WGS sequence"/>
</dbReference>
<evidence type="ECO:0000256" key="1">
    <source>
        <dbReference type="SAM" id="Phobius"/>
    </source>
</evidence>
<accession>A0A4S2MSV4</accession>
<sequence>MAAPNRRGDITTVLKCRPIHAPSYIPILRAITNAILFLPPMITTTMKTSSRTRSTPRNPIRRQWKCIKKMSNENIKPKPNLNLNLSNCEMTSRGAESARCVVAVLAVLALFCGGVRRLSGFITRRRGQW</sequence>
<feature type="transmembrane region" description="Helical" evidence="1">
    <location>
        <begin position="101"/>
        <end position="119"/>
    </location>
</feature>
<dbReference type="AlphaFoldDB" id="A0A4S2MSV4"/>
<keyword evidence="1" id="KW-0472">Membrane</keyword>
<gene>
    <name evidence="2" type="ORF">EX30DRAFT_342309</name>
</gene>
<proteinExistence type="predicted"/>
<organism evidence="2 3">
    <name type="scientific">Ascodesmis nigricans</name>
    <dbReference type="NCBI Taxonomy" id="341454"/>
    <lineage>
        <taxon>Eukaryota</taxon>
        <taxon>Fungi</taxon>
        <taxon>Dikarya</taxon>
        <taxon>Ascomycota</taxon>
        <taxon>Pezizomycotina</taxon>
        <taxon>Pezizomycetes</taxon>
        <taxon>Pezizales</taxon>
        <taxon>Ascodesmidaceae</taxon>
        <taxon>Ascodesmis</taxon>
    </lineage>
</organism>
<keyword evidence="1" id="KW-1133">Transmembrane helix</keyword>
<keyword evidence="3" id="KW-1185">Reference proteome</keyword>
<evidence type="ECO:0000313" key="2">
    <source>
        <dbReference type="EMBL" id="TGZ79427.1"/>
    </source>
</evidence>
<dbReference type="InParanoid" id="A0A4S2MSV4"/>
<protein>
    <submittedName>
        <fullName evidence="2">Uncharacterized protein</fullName>
    </submittedName>
</protein>
<keyword evidence="1" id="KW-0812">Transmembrane</keyword>